<dbReference type="EMBL" id="OZ034820">
    <property type="protein sequence ID" value="CAL1399760.1"/>
    <property type="molecule type" value="Genomic_DNA"/>
</dbReference>
<accession>A0AAV2FQ89</accession>
<dbReference type="Proteomes" id="UP001497516">
    <property type="component" value="Chromosome 7"/>
</dbReference>
<keyword evidence="3" id="KW-1185">Reference proteome</keyword>
<evidence type="ECO:0000256" key="1">
    <source>
        <dbReference type="SAM" id="MobiDB-lite"/>
    </source>
</evidence>
<evidence type="ECO:0000313" key="3">
    <source>
        <dbReference type="Proteomes" id="UP001497516"/>
    </source>
</evidence>
<evidence type="ECO:0000313" key="2">
    <source>
        <dbReference type="EMBL" id="CAL1399760.1"/>
    </source>
</evidence>
<proteinExistence type="predicted"/>
<dbReference type="AlphaFoldDB" id="A0AAV2FQ89"/>
<gene>
    <name evidence="2" type="ORF">LTRI10_LOCUS39930</name>
</gene>
<protein>
    <submittedName>
        <fullName evidence="2">Uncharacterized protein</fullName>
    </submittedName>
</protein>
<sequence>MASWGMYCPSGLFAPKPVTQVPPSLSMDEKDITDDLLKEYLIDIPVEELNHLMLHENTNQMENSDLLNRNTSQTENSAKLPEVEHTYEEDIPAIPDKVDGKHIDHDTDQAKNSFTIPEQEKNNAEDVATDHVSPKQQINLDTKDPTILPEVERNYKEDVAILSLKIKDYIKAAKKAFQRESQKKNIGVAIEAEPIAFRSPEGSSNDDKAYPLEKKKKKQPAISCGKKPVPISSDIPADIMANLHGLEKWMMNREEMRVMMEHKHPVQLSMARRLQGWTMELKQRASNLNTFDAYYSHQDFNVTFRSVTEVITFVLYNFVRKQVKDEPPSKRKALVNSAAEPSRKKRKITRAEEIEVQKF</sequence>
<feature type="region of interest" description="Disordered" evidence="1">
    <location>
        <begin position="325"/>
        <end position="347"/>
    </location>
</feature>
<organism evidence="2 3">
    <name type="scientific">Linum trigynum</name>
    <dbReference type="NCBI Taxonomy" id="586398"/>
    <lineage>
        <taxon>Eukaryota</taxon>
        <taxon>Viridiplantae</taxon>
        <taxon>Streptophyta</taxon>
        <taxon>Embryophyta</taxon>
        <taxon>Tracheophyta</taxon>
        <taxon>Spermatophyta</taxon>
        <taxon>Magnoliopsida</taxon>
        <taxon>eudicotyledons</taxon>
        <taxon>Gunneridae</taxon>
        <taxon>Pentapetalae</taxon>
        <taxon>rosids</taxon>
        <taxon>fabids</taxon>
        <taxon>Malpighiales</taxon>
        <taxon>Linaceae</taxon>
        <taxon>Linum</taxon>
    </lineage>
</organism>
<feature type="region of interest" description="Disordered" evidence="1">
    <location>
        <begin position="198"/>
        <end position="227"/>
    </location>
</feature>
<name>A0AAV2FQ89_9ROSI</name>
<reference evidence="2 3" key="1">
    <citation type="submission" date="2024-04" db="EMBL/GenBank/DDBJ databases">
        <authorList>
            <person name="Fracassetti M."/>
        </authorList>
    </citation>
    <scope>NUCLEOTIDE SEQUENCE [LARGE SCALE GENOMIC DNA]</scope>
</reference>